<dbReference type="EMBL" id="SZZH01000005">
    <property type="protein sequence ID" value="TKV57297.1"/>
    <property type="molecule type" value="Genomic_DNA"/>
</dbReference>
<keyword evidence="3" id="KW-1185">Reference proteome</keyword>
<organism evidence="2 3">
    <name type="scientific">Nakamurella flava</name>
    <dbReference type="NCBI Taxonomy" id="2576308"/>
    <lineage>
        <taxon>Bacteria</taxon>
        <taxon>Bacillati</taxon>
        <taxon>Actinomycetota</taxon>
        <taxon>Actinomycetes</taxon>
        <taxon>Nakamurellales</taxon>
        <taxon>Nakamurellaceae</taxon>
        <taxon>Nakamurella</taxon>
    </lineage>
</organism>
<keyword evidence="1" id="KW-0472">Membrane</keyword>
<gene>
    <name evidence="2" type="ORF">FDO65_17355</name>
</gene>
<dbReference type="Proteomes" id="UP000306985">
    <property type="component" value="Unassembled WGS sequence"/>
</dbReference>
<evidence type="ECO:0000313" key="3">
    <source>
        <dbReference type="Proteomes" id="UP000306985"/>
    </source>
</evidence>
<dbReference type="OrthoDB" id="122519at2"/>
<comment type="caution">
    <text evidence="2">The sequence shown here is derived from an EMBL/GenBank/DDBJ whole genome shotgun (WGS) entry which is preliminary data.</text>
</comment>
<reference evidence="2 3" key="1">
    <citation type="submission" date="2019-05" db="EMBL/GenBank/DDBJ databases">
        <title>Nakamurella sp. N5BH11, whole genome shotgun sequence.</title>
        <authorList>
            <person name="Tuo L."/>
        </authorList>
    </citation>
    <scope>NUCLEOTIDE SEQUENCE [LARGE SCALE GENOMIC DNA]</scope>
    <source>
        <strain evidence="2 3">N5BH11</strain>
    </source>
</reference>
<evidence type="ECO:0000256" key="1">
    <source>
        <dbReference type="SAM" id="Phobius"/>
    </source>
</evidence>
<dbReference type="RefSeq" id="WP_137451001.1">
    <property type="nucleotide sequence ID" value="NZ_SZZH01000005.1"/>
</dbReference>
<proteinExistence type="predicted"/>
<accession>A0A4U6QB79</accession>
<protein>
    <submittedName>
        <fullName evidence="2">CbtB-domain containing protein</fullName>
    </submittedName>
</protein>
<dbReference type="AlphaFoldDB" id="A0A4U6QB79"/>
<keyword evidence="1" id="KW-0812">Transmembrane</keyword>
<name>A0A4U6QB79_9ACTN</name>
<evidence type="ECO:0000313" key="2">
    <source>
        <dbReference type="EMBL" id="TKV57297.1"/>
    </source>
</evidence>
<sequence length="67" mass="7265">MTTAQQPLARRVLPAVAVPAWAWALTLLALFTLYLVTQDNGAVLAQAGDVAHEFFHDARHALGMPCH</sequence>
<keyword evidence="1" id="KW-1133">Transmembrane helix</keyword>
<feature type="transmembrane region" description="Helical" evidence="1">
    <location>
        <begin position="12"/>
        <end position="36"/>
    </location>
</feature>